<proteinExistence type="inferred from homology"/>
<dbReference type="EC" id="6.1.1.18" evidence="7"/>
<evidence type="ECO:0000256" key="3">
    <source>
        <dbReference type="ARBA" id="ARBA00022741"/>
    </source>
</evidence>
<evidence type="ECO:0000313" key="13">
    <source>
        <dbReference type="Proteomes" id="UP000824128"/>
    </source>
</evidence>
<feature type="domain" description="Glutamyl/glutaminyl-tRNA synthetase class Ib anti-codon binding" evidence="10">
    <location>
        <begin position="289"/>
        <end position="389"/>
    </location>
</feature>
<comment type="caution">
    <text evidence="12">The sequence shown here is derived from an EMBL/GenBank/DDBJ whole genome shotgun (WGS) entry which is preliminary data.</text>
</comment>
<dbReference type="InterPro" id="IPR050132">
    <property type="entry name" value="Gln/Glu-tRNA_Ligase"/>
</dbReference>
<evidence type="ECO:0000256" key="1">
    <source>
        <dbReference type="ARBA" id="ARBA00022490"/>
    </source>
</evidence>
<dbReference type="PANTHER" id="PTHR43097:SF5">
    <property type="entry name" value="GLUTAMATE--TRNA LIGASE"/>
    <property type="match status" value="1"/>
</dbReference>
<evidence type="ECO:0000259" key="9">
    <source>
        <dbReference type="Pfam" id="PF00749"/>
    </source>
</evidence>
<evidence type="ECO:0000259" key="10">
    <source>
        <dbReference type="Pfam" id="PF03950"/>
    </source>
</evidence>
<dbReference type="NCBIfam" id="NF011291">
    <property type="entry name" value="PRK14703.1"/>
    <property type="match status" value="1"/>
</dbReference>
<dbReference type="Pfam" id="PF00749">
    <property type="entry name" value="tRNA-synt_1c"/>
    <property type="match status" value="1"/>
</dbReference>
<comment type="similarity">
    <text evidence="8">Belongs to the class-I aminoacyl-tRNA synthetase family.</text>
</comment>
<keyword evidence="1" id="KW-0963">Cytoplasm</keyword>
<dbReference type="InterPro" id="IPR020058">
    <property type="entry name" value="Glu/Gln-tRNA-synth_Ib_cat-dom"/>
</dbReference>
<feature type="domain" description="tRNA synthetases class I (E and Q) anti-codon binding" evidence="11">
    <location>
        <begin position="404"/>
        <end position="476"/>
    </location>
</feature>
<feature type="domain" description="Glutamyl/glutaminyl-tRNA synthetase class Ib catalytic" evidence="9">
    <location>
        <begin position="1"/>
        <end position="286"/>
    </location>
</feature>
<dbReference type="Pfam" id="PF20974">
    <property type="entry name" value="tRNA-synt_1c_C2"/>
    <property type="match status" value="1"/>
</dbReference>
<dbReference type="GO" id="GO:0006425">
    <property type="term" value="P:glutaminyl-tRNA aminoacylation"/>
    <property type="evidence" value="ECO:0007669"/>
    <property type="project" value="UniProtKB-UniRule"/>
</dbReference>
<evidence type="ECO:0000256" key="5">
    <source>
        <dbReference type="ARBA" id="ARBA00022917"/>
    </source>
</evidence>
<dbReference type="Gene3D" id="3.40.50.620">
    <property type="entry name" value="HUPs"/>
    <property type="match status" value="1"/>
</dbReference>
<dbReference type="Gene3D" id="3.90.800.10">
    <property type="entry name" value="Glutamyl-tRNA Synthetase, Domain 3"/>
    <property type="match status" value="1"/>
</dbReference>
<gene>
    <name evidence="12" type="ORF">IAD24_04955</name>
</gene>
<dbReference type="AlphaFoldDB" id="A0A9D1N3Z2"/>
<evidence type="ECO:0000256" key="2">
    <source>
        <dbReference type="ARBA" id="ARBA00022598"/>
    </source>
</evidence>
<dbReference type="InterPro" id="IPR020056">
    <property type="entry name" value="Rbsml_bL25/Gln-tRNA_synth_N"/>
</dbReference>
<reference evidence="12" key="2">
    <citation type="journal article" date="2021" name="PeerJ">
        <title>Extensive microbial diversity within the chicken gut microbiome revealed by metagenomics and culture.</title>
        <authorList>
            <person name="Gilroy R."/>
            <person name="Ravi A."/>
            <person name="Getino M."/>
            <person name="Pursley I."/>
            <person name="Horton D.L."/>
            <person name="Alikhan N.F."/>
            <person name="Baker D."/>
            <person name="Gharbi K."/>
            <person name="Hall N."/>
            <person name="Watson M."/>
            <person name="Adriaenssens E.M."/>
            <person name="Foster-Nyarko E."/>
            <person name="Jarju S."/>
            <person name="Secka A."/>
            <person name="Antonio M."/>
            <person name="Oren A."/>
            <person name="Chaudhuri R.R."/>
            <person name="La Ragione R."/>
            <person name="Hildebrand F."/>
            <person name="Pallen M.J."/>
        </authorList>
    </citation>
    <scope>NUCLEOTIDE SEQUENCE</scope>
    <source>
        <strain evidence="12">ChiGjej2B2-16831</strain>
    </source>
</reference>
<dbReference type="GO" id="GO:0004819">
    <property type="term" value="F:glutamine-tRNA ligase activity"/>
    <property type="evidence" value="ECO:0007669"/>
    <property type="project" value="UniProtKB-UniRule"/>
</dbReference>
<evidence type="ECO:0000256" key="6">
    <source>
        <dbReference type="ARBA" id="ARBA00023146"/>
    </source>
</evidence>
<feature type="non-terminal residue" evidence="12">
    <location>
        <position position="1"/>
    </location>
</feature>
<dbReference type="Proteomes" id="UP000824128">
    <property type="component" value="Unassembled WGS sequence"/>
</dbReference>
<evidence type="ECO:0000256" key="7">
    <source>
        <dbReference type="NCBIfam" id="TIGR00440"/>
    </source>
</evidence>
<dbReference type="InterPro" id="IPR011035">
    <property type="entry name" value="Ribosomal_bL25/Gln-tRNA_synth"/>
</dbReference>
<keyword evidence="6 8" id="KW-0030">Aminoacyl-tRNA synthetase</keyword>
<dbReference type="NCBIfam" id="TIGR00440">
    <property type="entry name" value="glnS"/>
    <property type="match status" value="1"/>
</dbReference>
<keyword evidence="2 8" id="KW-0436">Ligase</keyword>
<dbReference type="FunFam" id="1.10.1160.10:FF:000001">
    <property type="entry name" value="Glutamine--tRNA ligase"/>
    <property type="match status" value="1"/>
</dbReference>
<protein>
    <recommendedName>
        <fullName evidence="7">Glutamine--tRNA ligase</fullName>
        <ecNumber evidence="7">6.1.1.18</ecNumber>
    </recommendedName>
</protein>
<evidence type="ECO:0000256" key="4">
    <source>
        <dbReference type="ARBA" id="ARBA00022840"/>
    </source>
</evidence>
<dbReference type="Gene3D" id="1.10.1160.10">
    <property type="entry name" value="Glutamyl-trna Synthetase, Domain 2"/>
    <property type="match status" value="1"/>
</dbReference>
<dbReference type="PANTHER" id="PTHR43097">
    <property type="entry name" value="GLUTAMINE-TRNA LIGASE"/>
    <property type="match status" value="1"/>
</dbReference>
<dbReference type="InterPro" id="IPR014729">
    <property type="entry name" value="Rossmann-like_a/b/a_fold"/>
</dbReference>
<dbReference type="InterPro" id="IPR049437">
    <property type="entry name" value="tRNA-synt_1c_C2"/>
</dbReference>
<name>A0A9D1N3Z2_9FIRM</name>
<dbReference type="FunFam" id="3.40.50.620:FF:000037">
    <property type="entry name" value="Glutamine--tRNA ligase cytoplasmic"/>
    <property type="match status" value="1"/>
</dbReference>
<dbReference type="FunFam" id="3.90.800.10:FF:000001">
    <property type="entry name" value="Glutamine--tRNA ligase"/>
    <property type="match status" value="1"/>
</dbReference>
<accession>A0A9D1N3Z2</accession>
<organism evidence="12 13">
    <name type="scientific">Candidatus Aphodomorpha intestinavium</name>
    <dbReference type="NCBI Taxonomy" id="2840672"/>
    <lineage>
        <taxon>Bacteria</taxon>
        <taxon>Bacillati</taxon>
        <taxon>Bacillota</taxon>
        <taxon>Clostridia</taxon>
        <taxon>Eubacteriales</taxon>
        <taxon>Candidatus Aphodomorpha</taxon>
    </lineage>
</organism>
<sequence length="498" mass="57211">DFSMAERYGGSCNLRFDDTNPTKEDTEYIEAIQRDIRWLGFQWDQLRYGSSYFQQCYELAVELIKKGVAYVDDLTRDQMREYRGTLTEPGRNSPYRDRSVEENLDLFERMKNGEFPDGSRTLRAKIDMASPNLNLRDPALYRILHIPHHQTGDEWCIYPMYDFAHPIQDALEGVTHSLCSLEFEAHRPLYDWVVEQCGFARRPRQIEFARLNLTNTVMSKRYLRRLVEEGHVCGWDDPRMPTLCGMRRRGYTPAAVRDFLERIGVSKADSVVDPAMLEHCVREDLNAHAPRRMAVLDPLLVIVDNYESGRTEPVVIENNPNDPAAGSHEAPFGRELFIEREDFAVDPPKNFFRLKPGGEVRLKGAYIVRYASHECDETGRVTRVHVTYDPETRSGQCERKVKGTLHWVGSMGAVPAEFRLYEPLLLDEQEDDARDFIERLNPDSLTVQYGFVEPALLAAQPGERFQFLRVGYFCADPDGASGMPAFNRTVALKDGFKG</sequence>
<dbReference type="EMBL" id="DVNZ01000155">
    <property type="protein sequence ID" value="HIU94491.1"/>
    <property type="molecule type" value="Genomic_DNA"/>
</dbReference>
<keyword evidence="3 8" id="KW-0547">Nucleotide-binding</keyword>
<evidence type="ECO:0000256" key="8">
    <source>
        <dbReference type="RuleBase" id="RU363037"/>
    </source>
</evidence>
<dbReference type="InterPro" id="IPR020061">
    <property type="entry name" value="Glu_tRNA_lig_a-bdl"/>
</dbReference>
<dbReference type="InterPro" id="IPR004514">
    <property type="entry name" value="Gln-tRNA-synth"/>
</dbReference>
<dbReference type="Pfam" id="PF03950">
    <property type="entry name" value="tRNA-synt_1c_C"/>
    <property type="match status" value="1"/>
</dbReference>
<dbReference type="SUPFAM" id="SSF52374">
    <property type="entry name" value="Nucleotidylyl transferase"/>
    <property type="match status" value="1"/>
</dbReference>
<keyword evidence="5 8" id="KW-0648">Protein biosynthesis</keyword>
<dbReference type="Gene3D" id="2.40.240.10">
    <property type="entry name" value="Ribosomal Protein L25, Chain P"/>
    <property type="match status" value="2"/>
</dbReference>
<evidence type="ECO:0000259" key="11">
    <source>
        <dbReference type="Pfam" id="PF20974"/>
    </source>
</evidence>
<dbReference type="SUPFAM" id="SSF50715">
    <property type="entry name" value="Ribosomal protein L25-like"/>
    <property type="match status" value="1"/>
</dbReference>
<dbReference type="InterPro" id="IPR020059">
    <property type="entry name" value="Glu/Gln-tRNA-synth_Ib_codon-bd"/>
</dbReference>
<dbReference type="GO" id="GO:0005829">
    <property type="term" value="C:cytosol"/>
    <property type="evidence" value="ECO:0007669"/>
    <property type="project" value="TreeGrafter"/>
</dbReference>
<evidence type="ECO:0000313" key="12">
    <source>
        <dbReference type="EMBL" id="HIU94491.1"/>
    </source>
</evidence>
<dbReference type="GO" id="GO:0005524">
    <property type="term" value="F:ATP binding"/>
    <property type="evidence" value="ECO:0007669"/>
    <property type="project" value="UniProtKB-KW"/>
</dbReference>
<reference evidence="12" key="1">
    <citation type="submission" date="2020-10" db="EMBL/GenBank/DDBJ databases">
        <authorList>
            <person name="Gilroy R."/>
        </authorList>
    </citation>
    <scope>NUCLEOTIDE SEQUENCE</scope>
    <source>
        <strain evidence="12">ChiGjej2B2-16831</strain>
    </source>
</reference>
<keyword evidence="4 8" id="KW-0067">ATP-binding</keyword>